<comment type="caution">
    <text evidence="3">The sequence shown here is derived from an EMBL/GenBank/DDBJ whole genome shotgun (WGS) entry which is preliminary data.</text>
</comment>
<organism evidence="3 4">
    <name type="scientific">Streptomyces chisholmiae</name>
    <dbReference type="NCBI Taxonomy" id="3075540"/>
    <lineage>
        <taxon>Bacteria</taxon>
        <taxon>Bacillati</taxon>
        <taxon>Actinomycetota</taxon>
        <taxon>Actinomycetes</taxon>
        <taxon>Kitasatosporales</taxon>
        <taxon>Streptomycetaceae</taxon>
        <taxon>Streptomyces</taxon>
    </lineage>
</organism>
<feature type="region of interest" description="Disordered" evidence="1">
    <location>
        <begin position="24"/>
        <end position="114"/>
    </location>
</feature>
<protein>
    <recommendedName>
        <fullName evidence="5">Lipoprotein</fullName>
    </recommendedName>
</protein>
<evidence type="ECO:0000313" key="4">
    <source>
        <dbReference type="Proteomes" id="UP001183410"/>
    </source>
</evidence>
<accession>A0ABU2JXP4</accession>
<evidence type="ECO:0000256" key="1">
    <source>
        <dbReference type="SAM" id="MobiDB-lite"/>
    </source>
</evidence>
<feature type="signal peptide" evidence="2">
    <location>
        <begin position="1"/>
        <end position="31"/>
    </location>
</feature>
<keyword evidence="2" id="KW-0732">Signal</keyword>
<keyword evidence="4" id="KW-1185">Reference proteome</keyword>
<proteinExistence type="predicted"/>
<feature type="chain" id="PRO_5047140067" description="Lipoprotein" evidence="2">
    <location>
        <begin position="32"/>
        <end position="140"/>
    </location>
</feature>
<dbReference type="EMBL" id="JAVREO010000019">
    <property type="protein sequence ID" value="MDT0269771.1"/>
    <property type="molecule type" value="Genomic_DNA"/>
</dbReference>
<evidence type="ECO:0000313" key="3">
    <source>
        <dbReference type="EMBL" id="MDT0269771.1"/>
    </source>
</evidence>
<name>A0ABU2JXP4_9ACTN</name>
<evidence type="ECO:0008006" key="5">
    <source>
        <dbReference type="Google" id="ProtNLM"/>
    </source>
</evidence>
<dbReference type="RefSeq" id="WP_311669849.1">
    <property type="nucleotide sequence ID" value="NZ_JAVREO010000019.1"/>
</dbReference>
<evidence type="ECO:0000256" key="2">
    <source>
        <dbReference type="SAM" id="SignalP"/>
    </source>
</evidence>
<feature type="compositionally biased region" description="Low complexity" evidence="1">
    <location>
        <begin position="80"/>
        <end position="89"/>
    </location>
</feature>
<sequence length="140" mass="13736">MNIPGNPARRAGGIAVLALLLAGCAGGGAPADPRDGAAPQPSPLATAHAAGPRSEPSPAAGPDGPAERETDTAAPSPGHSPTATPSRAAEPAERAEPAGPTEAPVPEAPPVLDTTAELPDSFCAFPDPTMNAICRSALDR</sequence>
<reference evidence="4" key="1">
    <citation type="submission" date="2023-07" db="EMBL/GenBank/DDBJ databases">
        <title>30 novel species of actinomycetes from the DSMZ collection.</title>
        <authorList>
            <person name="Nouioui I."/>
        </authorList>
    </citation>
    <scope>NUCLEOTIDE SEQUENCE [LARGE SCALE GENOMIC DNA]</scope>
    <source>
        <strain evidence="4">DSM 44915</strain>
    </source>
</reference>
<dbReference type="Proteomes" id="UP001183410">
    <property type="component" value="Unassembled WGS sequence"/>
</dbReference>
<gene>
    <name evidence="3" type="ORF">RM844_26145</name>
</gene>